<evidence type="ECO:0000256" key="3">
    <source>
        <dbReference type="ARBA" id="ARBA00022777"/>
    </source>
</evidence>
<sequence>MDNPVTPGDVLLGKYRVERVLGKGGMGIVVAARHVDLGKLYAIKFLLPAMLAHRESLARFLREARAAARLQSEHVARVHDVGRMENGAPYMVMEYLDGCDLKALIARQGPLPVAEAVAYVLQVCDAIAEAHEAGIVHRDLKPANLFLVRRRNGSPCVKVLDFGISKHTGSEEVDLTSTNAMFGSPLYMSPEQMARTKTVDSRTDLWAIGVILYELLAGISPFKAAIMTEIISRVLQEEPMPLRELRPEVPPGVEAVIAQCLRKRREERFKTVEELVMALAPFEVVSAARAPMGSGTNVESAAGLGVVAPLASTSPLPAPDSPTVELTTAAWGRTGSATPRRQRMRWAWAAGASASLALGALSVWSLFKGSSTHPDSSASSVVPSAVAAQEVPRSIPPNEEARREAQEPLPEANPPSASTARSALAPRPTSTGKVTPPRASISTKEEKVQSQPPPPALPPQGPAKTAATAQQVKPGGTASSGGRKTMGFDD</sequence>
<evidence type="ECO:0000256" key="1">
    <source>
        <dbReference type="ARBA" id="ARBA00022679"/>
    </source>
</evidence>
<dbReference type="InterPro" id="IPR017441">
    <property type="entry name" value="Protein_kinase_ATP_BS"/>
</dbReference>
<dbReference type="GO" id="GO:0004674">
    <property type="term" value="F:protein serine/threonine kinase activity"/>
    <property type="evidence" value="ECO:0007669"/>
    <property type="project" value="UniProtKB-EC"/>
</dbReference>
<protein>
    <submittedName>
        <fullName evidence="8">Serine/threonine-protein kinase</fullName>
        <ecNumber evidence="8">2.7.11.1</ecNumber>
    </submittedName>
</protein>
<dbReference type="SUPFAM" id="SSF56112">
    <property type="entry name" value="Protein kinase-like (PK-like)"/>
    <property type="match status" value="1"/>
</dbReference>
<gene>
    <name evidence="8" type="ORF">QHF89_09310</name>
</gene>
<dbReference type="PANTHER" id="PTHR43289">
    <property type="entry name" value="MITOGEN-ACTIVATED PROTEIN KINASE KINASE KINASE 20-RELATED"/>
    <property type="match status" value="1"/>
</dbReference>
<evidence type="ECO:0000256" key="5">
    <source>
        <dbReference type="PROSITE-ProRule" id="PRU10141"/>
    </source>
</evidence>
<feature type="domain" description="Protein kinase" evidence="7">
    <location>
        <begin position="15"/>
        <end position="283"/>
    </location>
</feature>
<comment type="caution">
    <text evidence="8">The sequence shown here is derived from an EMBL/GenBank/DDBJ whole genome shotgun (WGS) entry which is preliminary data.</text>
</comment>
<feature type="compositionally biased region" description="Low complexity" evidence="6">
    <location>
        <begin position="376"/>
        <end position="388"/>
    </location>
</feature>
<evidence type="ECO:0000256" key="6">
    <source>
        <dbReference type="SAM" id="MobiDB-lite"/>
    </source>
</evidence>
<dbReference type="RefSeq" id="WP_136972551.1">
    <property type="nucleotide sequence ID" value="NZ_JARZHI010000005.1"/>
</dbReference>
<reference evidence="8 9" key="1">
    <citation type="submission" date="2023-04" db="EMBL/GenBank/DDBJ databases">
        <title>The genome sequence of Polyangium sorediatum DSM14670.</title>
        <authorList>
            <person name="Zhang X."/>
        </authorList>
    </citation>
    <scope>NUCLEOTIDE SEQUENCE [LARGE SCALE GENOMIC DNA]</scope>
    <source>
        <strain evidence="8 9">DSM 14670</strain>
    </source>
</reference>
<dbReference type="Proteomes" id="UP001160301">
    <property type="component" value="Unassembled WGS sequence"/>
</dbReference>
<dbReference type="InterPro" id="IPR008271">
    <property type="entry name" value="Ser/Thr_kinase_AS"/>
</dbReference>
<dbReference type="PROSITE" id="PS00108">
    <property type="entry name" value="PROTEIN_KINASE_ST"/>
    <property type="match status" value="1"/>
</dbReference>
<dbReference type="Gene3D" id="1.10.510.10">
    <property type="entry name" value="Transferase(Phosphotransferase) domain 1"/>
    <property type="match status" value="1"/>
</dbReference>
<name>A0ABT6NN10_9BACT</name>
<feature type="binding site" evidence="5">
    <location>
        <position position="44"/>
    </location>
    <ligand>
        <name>ATP</name>
        <dbReference type="ChEBI" id="CHEBI:30616"/>
    </ligand>
</feature>
<dbReference type="SMART" id="SM00220">
    <property type="entry name" value="S_TKc"/>
    <property type="match status" value="1"/>
</dbReference>
<dbReference type="InterPro" id="IPR000719">
    <property type="entry name" value="Prot_kinase_dom"/>
</dbReference>
<evidence type="ECO:0000313" key="8">
    <source>
        <dbReference type="EMBL" id="MDI1429693.1"/>
    </source>
</evidence>
<proteinExistence type="predicted"/>
<keyword evidence="3 8" id="KW-0418">Kinase</keyword>
<dbReference type="InterPro" id="IPR011009">
    <property type="entry name" value="Kinase-like_dom_sf"/>
</dbReference>
<dbReference type="CDD" id="cd14014">
    <property type="entry name" value="STKc_PknB_like"/>
    <property type="match status" value="1"/>
</dbReference>
<keyword evidence="2 5" id="KW-0547">Nucleotide-binding</keyword>
<evidence type="ECO:0000256" key="2">
    <source>
        <dbReference type="ARBA" id="ARBA00022741"/>
    </source>
</evidence>
<dbReference type="EMBL" id="JARZHI010000005">
    <property type="protein sequence ID" value="MDI1429693.1"/>
    <property type="molecule type" value="Genomic_DNA"/>
</dbReference>
<dbReference type="Pfam" id="PF00069">
    <property type="entry name" value="Pkinase"/>
    <property type="match status" value="1"/>
</dbReference>
<keyword evidence="1 8" id="KW-0808">Transferase</keyword>
<keyword evidence="9" id="KW-1185">Reference proteome</keyword>
<evidence type="ECO:0000256" key="4">
    <source>
        <dbReference type="ARBA" id="ARBA00022840"/>
    </source>
</evidence>
<dbReference type="PANTHER" id="PTHR43289:SF6">
    <property type="entry name" value="SERINE_THREONINE-PROTEIN KINASE NEKL-3"/>
    <property type="match status" value="1"/>
</dbReference>
<dbReference type="PROSITE" id="PS50011">
    <property type="entry name" value="PROTEIN_KINASE_DOM"/>
    <property type="match status" value="1"/>
</dbReference>
<feature type="region of interest" description="Disordered" evidence="6">
    <location>
        <begin position="372"/>
        <end position="490"/>
    </location>
</feature>
<dbReference type="Gene3D" id="3.30.200.20">
    <property type="entry name" value="Phosphorylase Kinase, domain 1"/>
    <property type="match status" value="1"/>
</dbReference>
<dbReference type="PROSITE" id="PS00107">
    <property type="entry name" value="PROTEIN_KINASE_ATP"/>
    <property type="match status" value="1"/>
</dbReference>
<keyword evidence="4 5" id="KW-0067">ATP-binding</keyword>
<evidence type="ECO:0000259" key="7">
    <source>
        <dbReference type="PROSITE" id="PS50011"/>
    </source>
</evidence>
<dbReference type="EC" id="2.7.11.1" evidence="8"/>
<accession>A0ABT6NN10</accession>
<feature type="compositionally biased region" description="Pro residues" evidence="6">
    <location>
        <begin position="451"/>
        <end position="461"/>
    </location>
</feature>
<evidence type="ECO:0000313" key="9">
    <source>
        <dbReference type="Proteomes" id="UP001160301"/>
    </source>
</evidence>
<organism evidence="8 9">
    <name type="scientific">Polyangium sorediatum</name>
    <dbReference type="NCBI Taxonomy" id="889274"/>
    <lineage>
        <taxon>Bacteria</taxon>
        <taxon>Pseudomonadati</taxon>
        <taxon>Myxococcota</taxon>
        <taxon>Polyangia</taxon>
        <taxon>Polyangiales</taxon>
        <taxon>Polyangiaceae</taxon>
        <taxon>Polyangium</taxon>
    </lineage>
</organism>